<evidence type="ECO:0000313" key="2">
    <source>
        <dbReference type="EMBL" id="PFG39826.1"/>
    </source>
</evidence>
<comment type="caution">
    <text evidence="2">The sequence shown here is derived from an EMBL/GenBank/DDBJ whole genome shotgun (WGS) entry which is preliminary data.</text>
</comment>
<protein>
    <submittedName>
        <fullName evidence="2">TRAP-type C4-dicarboxylate transport system substrate-binding protein</fullName>
    </submittedName>
</protein>
<dbReference type="Proteomes" id="UP000222106">
    <property type="component" value="Unassembled WGS sequence"/>
</dbReference>
<keyword evidence="3" id="KW-1185">Reference proteome</keyword>
<dbReference type="InterPro" id="IPR018389">
    <property type="entry name" value="DctP_fam"/>
</dbReference>
<dbReference type="Pfam" id="PF03480">
    <property type="entry name" value="DctP"/>
    <property type="match status" value="1"/>
</dbReference>
<gene>
    <name evidence="2" type="ORF">ATJ97_2344</name>
</gene>
<accession>A0A2A9EMJ1</accession>
<sequence>MATMTEPAVPNAAVMNWFVDEVEARSDGRLTFDVTPPNSLCPANEIAVCTQDGRADVGVAIPDYTPQIFPTITVVSVPFVAADSQALVQSLYEINHEHEGAREVWAANDLKMIAHWSGGRLTLGSPEPIESIDDLQGLRWRMSGPYLQRAMEQVGGSNVALTAPETYEAVERGVVDAVGFALDGAVDYQLMELLPYWTDAGTGHYNTFGMWFNQDTYDGLPDDLRKIVDEVTAELNGGEAVRAFSEVAETQCEALMEHPNVETLDAWSDEAVQQWDDAVGDKLLERWITDAEANGLSDARGYLDAYMEKLETHGDQIPDPLDLCVERFSQ</sequence>
<evidence type="ECO:0000313" key="3">
    <source>
        <dbReference type="Proteomes" id="UP000222106"/>
    </source>
</evidence>
<name>A0A2A9EMJ1_9MICO</name>
<proteinExistence type="predicted"/>
<dbReference type="InterPro" id="IPR038404">
    <property type="entry name" value="TRAP_DctP_sf"/>
</dbReference>
<dbReference type="GO" id="GO:0055085">
    <property type="term" value="P:transmembrane transport"/>
    <property type="evidence" value="ECO:0007669"/>
    <property type="project" value="InterPro"/>
</dbReference>
<dbReference type="PANTHER" id="PTHR33376:SF15">
    <property type="entry name" value="BLL6794 PROTEIN"/>
    <property type="match status" value="1"/>
</dbReference>
<dbReference type="PANTHER" id="PTHR33376">
    <property type="match status" value="1"/>
</dbReference>
<dbReference type="AlphaFoldDB" id="A0A2A9EMJ1"/>
<reference evidence="2 3" key="1">
    <citation type="submission" date="2017-10" db="EMBL/GenBank/DDBJ databases">
        <title>Sequencing the genomes of 1000 actinobacteria strains.</title>
        <authorList>
            <person name="Klenk H.-P."/>
        </authorList>
    </citation>
    <scope>NUCLEOTIDE SEQUENCE [LARGE SCALE GENOMIC DNA]</scope>
    <source>
        <strain evidence="2 3">DSM 21838</strain>
    </source>
</reference>
<evidence type="ECO:0000256" key="1">
    <source>
        <dbReference type="ARBA" id="ARBA00022729"/>
    </source>
</evidence>
<dbReference type="Gene3D" id="3.40.190.170">
    <property type="entry name" value="Bacterial extracellular solute-binding protein, family 7"/>
    <property type="match status" value="1"/>
</dbReference>
<dbReference type="NCBIfam" id="NF037995">
    <property type="entry name" value="TRAP_S1"/>
    <property type="match status" value="1"/>
</dbReference>
<keyword evidence="1" id="KW-0732">Signal</keyword>
<organism evidence="2 3">
    <name type="scientific">Georgenia soli</name>
    <dbReference type="NCBI Taxonomy" id="638953"/>
    <lineage>
        <taxon>Bacteria</taxon>
        <taxon>Bacillati</taxon>
        <taxon>Actinomycetota</taxon>
        <taxon>Actinomycetes</taxon>
        <taxon>Micrococcales</taxon>
        <taxon>Bogoriellaceae</taxon>
        <taxon>Georgenia</taxon>
    </lineage>
</organism>
<dbReference type="EMBL" id="PDJI01000004">
    <property type="protein sequence ID" value="PFG39826.1"/>
    <property type="molecule type" value="Genomic_DNA"/>
</dbReference>